<evidence type="ECO:0000256" key="6">
    <source>
        <dbReference type="ARBA" id="ARBA00023157"/>
    </source>
</evidence>
<sequence length="161" mass="18176">MKWEVSIFLIFLLNFSESRTMQKNAYGIASILDSSPCSAEMNLVDLATIFFAQFVQEATYKEVSQMVKDVLTVIEKSTGSEQPAGCLENQVSAFLEEICHEKEIPEKYGLSDCCSQSGEERHDCFLAHKKAAPESIPPFQVPEPVTSCKAYEEDRELFMNR</sequence>
<evidence type="ECO:0000259" key="12">
    <source>
        <dbReference type="PROSITE" id="PS51438"/>
    </source>
</evidence>
<evidence type="ECO:0000256" key="1">
    <source>
        <dbReference type="ARBA" id="ARBA00004613"/>
    </source>
</evidence>
<dbReference type="PRINTS" id="PR00802">
    <property type="entry name" value="SERUMALBUMIN"/>
</dbReference>
<dbReference type="GO" id="GO:0005737">
    <property type="term" value="C:cytoplasm"/>
    <property type="evidence" value="ECO:0007669"/>
    <property type="project" value="TreeGrafter"/>
</dbReference>
<comment type="caution">
    <text evidence="13">The sequence shown here is derived from an EMBL/GenBank/DDBJ whole genome shotgun (WGS) entry which is preliminary data.</text>
</comment>
<evidence type="ECO:0000256" key="3">
    <source>
        <dbReference type="ARBA" id="ARBA00022641"/>
    </source>
</evidence>
<evidence type="ECO:0000256" key="10">
    <source>
        <dbReference type="ARBA" id="ARBA00042101"/>
    </source>
</evidence>
<evidence type="ECO:0000256" key="11">
    <source>
        <dbReference type="SAM" id="SignalP"/>
    </source>
</evidence>
<dbReference type="AlphaFoldDB" id="A0AB34H5E4"/>
<feature type="domain" description="Albumin" evidence="12">
    <location>
        <begin position="19"/>
        <end position="161"/>
    </location>
</feature>
<dbReference type="PRINTS" id="PR00803">
    <property type="entry name" value="AFETOPROTEIN"/>
</dbReference>
<dbReference type="SUPFAM" id="SSF48552">
    <property type="entry name" value="Serum albumin-like"/>
    <property type="match status" value="1"/>
</dbReference>
<dbReference type="PANTHER" id="PTHR11385:SF7">
    <property type="entry name" value="ALPHA-FETOPROTEIN"/>
    <property type="match status" value="1"/>
</dbReference>
<dbReference type="Pfam" id="PF00273">
    <property type="entry name" value="Serum_albumin"/>
    <property type="match status" value="1"/>
</dbReference>
<keyword evidence="5" id="KW-0677">Repeat</keyword>
<dbReference type="Proteomes" id="UP001159641">
    <property type="component" value="Unassembled WGS sequence"/>
</dbReference>
<evidence type="ECO:0000313" key="13">
    <source>
        <dbReference type="EMBL" id="KAJ8786839.1"/>
    </source>
</evidence>
<evidence type="ECO:0000256" key="5">
    <source>
        <dbReference type="ARBA" id="ARBA00022737"/>
    </source>
</evidence>
<dbReference type="InterPro" id="IPR021177">
    <property type="entry name" value="Serum_albumin/AFP/Afamin"/>
</dbReference>
<reference evidence="13 14" key="1">
    <citation type="submission" date="2022-11" db="EMBL/GenBank/DDBJ databases">
        <title>Whole genome sequence of Eschrichtius robustus ER-17-0199.</title>
        <authorList>
            <person name="Bruniche-Olsen A."/>
            <person name="Black A.N."/>
            <person name="Fields C.J."/>
            <person name="Walden K."/>
            <person name="Dewoody J.A."/>
        </authorList>
    </citation>
    <scope>NUCLEOTIDE SEQUENCE [LARGE SCALE GENOMIC DNA]</scope>
    <source>
        <strain evidence="13">ER-17-0199</strain>
        <tissue evidence="13">Blubber</tissue>
    </source>
</reference>
<evidence type="ECO:0000256" key="7">
    <source>
        <dbReference type="ARBA" id="ARBA00023180"/>
    </source>
</evidence>
<feature type="signal peptide" evidence="11">
    <location>
        <begin position="1"/>
        <end position="18"/>
    </location>
</feature>
<proteinExistence type="predicted"/>
<organism evidence="13 14">
    <name type="scientific">Eschrichtius robustus</name>
    <name type="common">California gray whale</name>
    <name type="synonym">Eschrichtius gibbosus</name>
    <dbReference type="NCBI Taxonomy" id="9764"/>
    <lineage>
        <taxon>Eukaryota</taxon>
        <taxon>Metazoa</taxon>
        <taxon>Chordata</taxon>
        <taxon>Craniata</taxon>
        <taxon>Vertebrata</taxon>
        <taxon>Euteleostomi</taxon>
        <taxon>Mammalia</taxon>
        <taxon>Eutheria</taxon>
        <taxon>Laurasiatheria</taxon>
        <taxon>Artiodactyla</taxon>
        <taxon>Whippomorpha</taxon>
        <taxon>Cetacea</taxon>
        <taxon>Mysticeti</taxon>
        <taxon>Eschrichtiidae</taxon>
        <taxon>Eschrichtius</taxon>
    </lineage>
</organism>
<protein>
    <recommendedName>
        <fullName evidence="8">Alpha-fetoprotein</fullName>
    </recommendedName>
    <alternativeName>
        <fullName evidence="9">Alpha-1-fetoprotein</fullName>
    </alternativeName>
    <alternativeName>
        <fullName evidence="10">Alpha-fetoglobulin</fullName>
    </alternativeName>
</protein>
<name>A0AB34H5E4_ESCRO</name>
<feature type="chain" id="PRO_5044279100" description="Alpha-fetoprotein" evidence="11">
    <location>
        <begin position="19"/>
        <end position="161"/>
    </location>
</feature>
<dbReference type="EMBL" id="JAIQCJ010001903">
    <property type="protein sequence ID" value="KAJ8786839.1"/>
    <property type="molecule type" value="Genomic_DNA"/>
</dbReference>
<dbReference type="PROSITE" id="PS51438">
    <property type="entry name" value="ALBUMIN_2"/>
    <property type="match status" value="1"/>
</dbReference>
<dbReference type="GO" id="GO:0036094">
    <property type="term" value="F:small molecule binding"/>
    <property type="evidence" value="ECO:0007669"/>
    <property type="project" value="TreeGrafter"/>
</dbReference>
<dbReference type="InterPro" id="IPR020858">
    <property type="entry name" value="Serum_albumin-like"/>
</dbReference>
<evidence type="ECO:0000256" key="4">
    <source>
        <dbReference type="ARBA" id="ARBA00022729"/>
    </source>
</evidence>
<dbReference type="GO" id="GO:0072562">
    <property type="term" value="C:blood microparticle"/>
    <property type="evidence" value="ECO:0007669"/>
    <property type="project" value="TreeGrafter"/>
</dbReference>
<dbReference type="InterPro" id="IPR014760">
    <property type="entry name" value="Serum_albumin_N"/>
</dbReference>
<dbReference type="SMART" id="SM00103">
    <property type="entry name" value="ALBUMIN"/>
    <property type="match status" value="1"/>
</dbReference>
<dbReference type="InterPro" id="IPR000264">
    <property type="entry name" value="ALB/AFP/VDB"/>
</dbReference>
<comment type="subcellular location">
    <subcellularLocation>
        <location evidence="1">Secreted</location>
    </subcellularLocation>
</comment>
<evidence type="ECO:0000313" key="14">
    <source>
        <dbReference type="Proteomes" id="UP001159641"/>
    </source>
</evidence>
<evidence type="ECO:0000256" key="9">
    <source>
        <dbReference type="ARBA" id="ARBA00041316"/>
    </source>
</evidence>
<evidence type="ECO:0000256" key="8">
    <source>
        <dbReference type="ARBA" id="ARBA00039821"/>
    </source>
</evidence>
<evidence type="ECO:0000256" key="2">
    <source>
        <dbReference type="ARBA" id="ARBA00022525"/>
    </source>
</evidence>
<dbReference type="Gene3D" id="1.10.246.10">
    <property type="match status" value="1"/>
</dbReference>
<gene>
    <name evidence="13" type="ORF">J1605_023351</name>
</gene>
<keyword evidence="6" id="KW-1015">Disulfide bond</keyword>
<dbReference type="PANTHER" id="PTHR11385">
    <property type="entry name" value="SERUM ALBUMIN-RELATED"/>
    <property type="match status" value="1"/>
</dbReference>
<dbReference type="FunFam" id="1.10.246.10:FF:000001">
    <property type="entry name" value="Serum albumin"/>
    <property type="match status" value="1"/>
</dbReference>
<keyword evidence="7" id="KW-0325">Glycoprotein</keyword>
<accession>A0AB34H5E4</accession>
<keyword evidence="3" id="KW-0765">Sulfation</keyword>
<keyword evidence="4 11" id="KW-0732">Signal</keyword>
<keyword evidence="2" id="KW-0964">Secreted</keyword>
<keyword evidence="14" id="KW-1185">Reference proteome</keyword>